<evidence type="ECO:0000313" key="1">
    <source>
        <dbReference type="EMBL" id="RKQ17596.1"/>
    </source>
</evidence>
<proteinExistence type="predicted"/>
<gene>
    <name evidence="1" type="ORF">D8M05_04140</name>
</gene>
<accession>A0A494Z5K3</accession>
<evidence type="ECO:0000313" key="2">
    <source>
        <dbReference type="Proteomes" id="UP000281813"/>
    </source>
</evidence>
<dbReference type="Proteomes" id="UP000281813">
    <property type="component" value="Unassembled WGS sequence"/>
</dbReference>
<dbReference type="RefSeq" id="WP_121128937.1">
    <property type="nucleotide sequence ID" value="NZ_JBHUFK010000001.1"/>
</dbReference>
<dbReference type="OrthoDB" id="2721256at2"/>
<protein>
    <submittedName>
        <fullName evidence="1">Uncharacterized protein</fullName>
    </submittedName>
</protein>
<sequence>MDYLEANIIHARISTDENWLYIIVDQNKRQIVYMGTTEIHPVAQIEKLITDGTYETNENSALKLYAFPIPTTKNRELIKKMVVNELEQLNVDIREEFEGATLDAEIWKEHVDFSKKIIANINMIQFG</sequence>
<name>A0A494Z5K3_9BACI</name>
<keyword evidence="2" id="KW-1185">Reference proteome</keyword>
<dbReference type="AlphaFoldDB" id="A0A494Z5K3"/>
<comment type="caution">
    <text evidence="1">The sequence shown here is derived from an EMBL/GenBank/DDBJ whole genome shotgun (WGS) entry which is preliminary data.</text>
</comment>
<organism evidence="1 2">
    <name type="scientific">Oceanobacillus bengalensis</name>
    <dbReference type="NCBI Taxonomy" id="1435466"/>
    <lineage>
        <taxon>Bacteria</taxon>
        <taxon>Bacillati</taxon>
        <taxon>Bacillota</taxon>
        <taxon>Bacilli</taxon>
        <taxon>Bacillales</taxon>
        <taxon>Bacillaceae</taxon>
        <taxon>Oceanobacillus</taxon>
    </lineage>
</organism>
<dbReference type="EMBL" id="RBZO01000004">
    <property type="protein sequence ID" value="RKQ17596.1"/>
    <property type="molecule type" value="Genomic_DNA"/>
</dbReference>
<reference evidence="1 2" key="1">
    <citation type="journal article" date="2015" name="Antonie Van Leeuwenhoek">
        <title>Oceanobacillus bengalensis sp. nov., a bacterium isolated from seawater of the Bay of Bengal.</title>
        <authorList>
            <person name="Yongchang O."/>
            <person name="Xiang W."/>
            <person name="Wang G."/>
        </authorList>
    </citation>
    <scope>NUCLEOTIDE SEQUENCE [LARGE SCALE GENOMIC DNA]</scope>
    <source>
        <strain evidence="1 2">MCCC 1K00260</strain>
    </source>
</reference>